<dbReference type="AlphaFoldDB" id="A0A1G8FL52"/>
<evidence type="ECO:0000256" key="8">
    <source>
        <dbReference type="ARBA" id="ARBA00023065"/>
    </source>
</evidence>
<dbReference type="OrthoDB" id="9803416at2"/>
<feature type="transmembrane region" description="Helical" evidence="13">
    <location>
        <begin position="343"/>
        <end position="362"/>
    </location>
</feature>
<feature type="region of interest" description="Disordered" evidence="12">
    <location>
        <begin position="94"/>
        <end position="115"/>
    </location>
</feature>
<dbReference type="Proteomes" id="UP000198607">
    <property type="component" value="Unassembled WGS sequence"/>
</dbReference>
<evidence type="ECO:0000256" key="2">
    <source>
        <dbReference type="ARBA" id="ARBA00009765"/>
    </source>
</evidence>
<evidence type="ECO:0000313" key="14">
    <source>
        <dbReference type="EMBL" id="SDH82831.1"/>
    </source>
</evidence>
<keyword evidence="3" id="KW-0813">Transport</keyword>
<dbReference type="GO" id="GO:0000287">
    <property type="term" value="F:magnesium ion binding"/>
    <property type="evidence" value="ECO:0007669"/>
    <property type="project" value="TreeGrafter"/>
</dbReference>
<gene>
    <name evidence="14" type="ORF">SAMN05660652_02355</name>
</gene>
<evidence type="ECO:0000256" key="9">
    <source>
        <dbReference type="ARBA" id="ARBA00023136"/>
    </source>
</evidence>
<evidence type="ECO:0000256" key="7">
    <source>
        <dbReference type="ARBA" id="ARBA00022989"/>
    </source>
</evidence>
<name>A0A1G8FL52_9RHOO</name>
<evidence type="ECO:0000256" key="6">
    <source>
        <dbReference type="ARBA" id="ARBA00022842"/>
    </source>
</evidence>
<dbReference type="GO" id="GO:0005886">
    <property type="term" value="C:plasma membrane"/>
    <property type="evidence" value="ECO:0007669"/>
    <property type="project" value="UniProtKB-SubCell"/>
</dbReference>
<dbReference type="InterPro" id="IPR045861">
    <property type="entry name" value="CorA_cytoplasmic_dom"/>
</dbReference>
<dbReference type="RefSeq" id="WP_091937851.1">
    <property type="nucleotide sequence ID" value="NZ_FNCY01000009.1"/>
</dbReference>
<dbReference type="PANTHER" id="PTHR46494">
    <property type="entry name" value="CORA FAMILY METAL ION TRANSPORTER (EUROFUNG)"/>
    <property type="match status" value="1"/>
</dbReference>
<comment type="function">
    <text evidence="11">Mediates influx of magnesium ions. Alternates between open and closed states. Activated by low cytoplasmic Mg(2+) levels. Inactive when cytoplasmic Mg(2+) levels are high.</text>
</comment>
<accession>A0A1G8FL52</accession>
<dbReference type="STRING" id="83767.SAMN05660652_02355"/>
<dbReference type="InterPro" id="IPR002523">
    <property type="entry name" value="MgTranspt_CorA/ZnTranspt_ZntB"/>
</dbReference>
<dbReference type="Gene3D" id="1.20.58.340">
    <property type="entry name" value="Magnesium transport protein CorA, transmembrane region"/>
    <property type="match status" value="2"/>
</dbReference>
<dbReference type="FunFam" id="1.20.58.340:FF:000004">
    <property type="entry name" value="Magnesium transport protein CorA"/>
    <property type="match status" value="1"/>
</dbReference>
<dbReference type="GO" id="GO:0015087">
    <property type="term" value="F:cobalt ion transmembrane transporter activity"/>
    <property type="evidence" value="ECO:0007669"/>
    <property type="project" value="TreeGrafter"/>
</dbReference>
<keyword evidence="7 13" id="KW-1133">Transmembrane helix</keyword>
<keyword evidence="4" id="KW-1003">Cell membrane</keyword>
<comment type="catalytic activity">
    <reaction evidence="10">
        <text>Mg(2+)(in) = Mg(2+)(out)</text>
        <dbReference type="Rhea" id="RHEA:29827"/>
        <dbReference type="ChEBI" id="CHEBI:18420"/>
    </reaction>
</comment>
<dbReference type="PANTHER" id="PTHR46494:SF1">
    <property type="entry name" value="CORA FAMILY METAL ION TRANSPORTER (EUROFUNG)"/>
    <property type="match status" value="1"/>
</dbReference>
<evidence type="ECO:0000256" key="11">
    <source>
        <dbReference type="ARBA" id="ARBA00045497"/>
    </source>
</evidence>
<keyword evidence="9 13" id="KW-0472">Membrane</keyword>
<comment type="subcellular location">
    <subcellularLocation>
        <location evidence="1">Cell membrane</location>
        <topology evidence="1">Multi-pass membrane protein</topology>
    </subcellularLocation>
</comment>
<dbReference type="EMBL" id="FNCY01000009">
    <property type="protein sequence ID" value="SDH82831.1"/>
    <property type="molecule type" value="Genomic_DNA"/>
</dbReference>
<feature type="transmembrane region" description="Helical" evidence="13">
    <location>
        <begin position="310"/>
        <end position="331"/>
    </location>
</feature>
<keyword evidence="15" id="KW-1185">Reference proteome</keyword>
<keyword evidence="6" id="KW-0460">Magnesium</keyword>
<evidence type="ECO:0000256" key="1">
    <source>
        <dbReference type="ARBA" id="ARBA00004651"/>
    </source>
</evidence>
<evidence type="ECO:0000256" key="10">
    <source>
        <dbReference type="ARBA" id="ARBA00034269"/>
    </source>
</evidence>
<dbReference type="Pfam" id="PF01544">
    <property type="entry name" value="CorA"/>
    <property type="match status" value="1"/>
</dbReference>
<dbReference type="GO" id="GO:0015095">
    <property type="term" value="F:magnesium ion transmembrane transporter activity"/>
    <property type="evidence" value="ECO:0007669"/>
    <property type="project" value="TreeGrafter"/>
</dbReference>
<dbReference type="SUPFAM" id="SSF144083">
    <property type="entry name" value="Magnesium transport protein CorA, transmembrane region"/>
    <property type="match status" value="1"/>
</dbReference>
<proteinExistence type="inferred from homology"/>
<sequence length="372" mass="42708">MRILSVHDDRVKTHPSLDTIDAMTDVRFVWISCTHDEFGSEQRALQQLLATRCGAQIVDLHVSDLLNPYLPSHYDFTYDYELLVFRRLASSAESRQTGSTDHDPGVTQARRRGPSILGPINTRPVGFVVFDRLLLTLHPRECPARDTIIARLLAAQSTDARARGSHPPSSPGDLMLRIINLIVDDYLGLRRELTLQIDRWQTRLLDPRSRFSQWSAMLEARLSLQHLDEICEDQRAAIQDWDDTLRSLPKPASDRQRKERELLEVRSRDVLEHIARMVHHVRRLEQSSEAAVQMHFNAQGNRTNNIMRTLTTLTAIFLPLNLIAAIFGMNFDSLPLIHQYAGFWWAVGAMALIAVILCIFFWRKNYLSRSEP</sequence>
<evidence type="ECO:0000256" key="12">
    <source>
        <dbReference type="SAM" id="MobiDB-lite"/>
    </source>
</evidence>
<evidence type="ECO:0000256" key="5">
    <source>
        <dbReference type="ARBA" id="ARBA00022692"/>
    </source>
</evidence>
<reference evidence="14 15" key="1">
    <citation type="submission" date="2016-10" db="EMBL/GenBank/DDBJ databases">
        <authorList>
            <person name="de Groot N.N."/>
        </authorList>
    </citation>
    <scope>NUCLEOTIDE SEQUENCE [LARGE SCALE GENOMIC DNA]</scope>
    <source>
        <strain evidence="14 15">DSM 5885</strain>
    </source>
</reference>
<comment type="similarity">
    <text evidence="2">Belongs to the CorA metal ion transporter (MIT) (TC 1.A.35) family.</text>
</comment>
<keyword evidence="8" id="KW-0406">Ion transport</keyword>
<evidence type="ECO:0000256" key="13">
    <source>
        <dbReference type="SAM" id="Phobius"/>
    </source>
</evidence>
<evidence type="ECO:0000256" key="3">
    <source>
        <dbReference type="ARBA" id="ARBA00022448"/>
    </source>
</evidence>
<keyword evidence="5 13" id="KW-0812">Transmembrane</keyword>
<evidence type="ECO:0000313" key="15">
    <source>
        <dbReference type="Proteomes" id="UP000198607"/>
    </source>
</evidence>
<dbReference type="CDD" id="cd12822">
    <property type="entry name" value="TmCorA-like"/>
    <property type="match status" value="1"/>
</dbReference>
<dbReference type="SUPFAM" id="SSF143865">
    <property type="entry name" value="CorA soluble domain-like"/>
    <property type="match status" value="1"/>
</dbReference>
<evidence type="ECO:0000256" key="4">
    <source>
        <dbReference type="ARBA" id="ARBA00022475"/>
    </source>
</evidence>
<protein>
    <submittedName>
        <fullName evidence="14">Mg2+ and Co2+ transporter CorA</fullName>
    </submittedName>
</protein>
<dbReference type="GO" id="GO:0050897">
    <property type="term" value="F:cobalt ion binding"/>
    <property type="evidence" value="ECO:0007669"/>
    <property type="project" value="TreeGrafter"/>
</dbReference>
<dbReference type="Gene3D" id="3.30.460.20">
    <property type="entry name" value="CorA soluble domain-like"/>
    <property type="match status" value="1"/>
</dbReference>
<dbReference type="InterPro" id="IPR045863">
    <property type="entry name" value="CorA_TM1_TM2"/>
</dbReference>
<organism evidence="14 15">
    <name type="scientific">Propionivibrio dicarboxylicus</name>
    <dbReference type="NCBI Taxonomy" id="83767"/>
    <lineage>
        <taxon>Bacteria</taxon>
        <taxon>Pseudomonadati</taxon>
        <taxon>Pseudomonadota</taxon>
        <taxon>Betaproteobacteria</taxon>
        <taxon>Rhodocyclales</taxon>
        <taxon>Rhodocyclaceae</taxon>
        <taxon>Propionivibrio</taxon>
    </lineage>
</organism>